<evidence type="ECO:0000256" key="7">
    <source>
        <dbReference type="ARBA" id="ARBA00023160"/>
    </source>
</evidence>
<feature type="binding site" evidence="8">
    <location>
        <position position="56"/>
    </location>
    <ligand>
        <name>Mg(2+)</name>
        <dbReference type="ChEBI" id="CHEBI:18420"/>
    </ligand>
</feature>
<dbReference type="InterPro" id="IPR008278">
    <property type="entry name" value="4-PPantetheinyl_Trfase_dom"/>
</dbReference>
<dbReference type="RefSeq" id="WP_316025788.1">
    <property type="nucleotide sequence ID" value="NZ_JAWDIO010000002.1"/>
</dbReference>
<evidence type="ECO:0000256" key="1">
    <source>
        <dbReference type="ARBA" id="ARBA00022516"/>
    </source>
</evidence>
<comment type="cofactor">
    <cofactor evidence="8">
        <name>Mg(2+)</name>
        <dbReference type="ChEBI" id="CHEBI:18420"/>
    </cofactor>
</comment>
<evidence type="ECO:0000313" key="11">
    <source>
        <dbReference type="Proteomes" id="UP001247805"/>
    </source>
</evidence>
<evidence type="ECO:0000313" key="10">
    <source>
        <dbReference type="EMBL" id="MDU0354169.1"/>
    </source>
</evidence>
<comment type="similarity">
    <text evidence="8">Belongs to the P-Pant transferase superfamily. AcpS family.</text>
</comment>
<evidence type="ECO:0000256" key="3">
    <source>
        <dbReference type="ARBA" id="ARBA00022723"/>
    </source>
</evidence>
<feature type="domain" description="4'-phosphopantetheinyl transferase" evidence="9">
    <location>
        <begin position="4"/>
        <end position="118"/>
    </location>
</feature>
<dbReference type="Gene3D" id="3.90.470.20">
    <property type="entry name" value="4'-phosphopantetheinyl transferase domain"/>
    <property type="match status" value="1"/>
</dbReference>
<reference evidence="10 11" key="1">
    <citation type="submission" date="2023-10" db="EMBL/GenBank/DDBJ databases">
        <title>Glaciecola aquimarina strain GGW-M5 nov., isolated from a coastal seawater.</title>
        <authorList>
            <person name="Bayburt H."/>
            <person name="Kim J.M."/>
            <person name="Choi B.J."/>
            <person name="Jeon C.O."/>
        </authorList>
    </citation>
    <scope>NUCLEOTIDE SEQUENCE [LARGE SCALE GENOMIC DNA]</scope>
    <source>
        <strain evidence="10 11">KCTC 32108</strain>
    </source>
</reference>
<dbReference type="NCBIfam" id="TIGR00556">
    <property type="entry name" value="pantethn_trn"/>
    <property type="match status" value="1"/>
</dbReference>
<dbReference type="EC" id="2.7.8.7" evidence="8"/>
<feature type="binding site" evidence="8">
    <location>
        <position position="8"/>
    </location>
    <ligand>
        <name>Mg(2+)</name>
        <dbReference type="ChEBI" id="CHEBI:18420"/>
    </ligand>
</feature>
<organism evidence="10 11">
    <name type="scientific">Paraglaciecola aquimarina</name>
    <dbReference type="NCBI Taxonomy" id="1235557"/>
    <lineage>
        <taxon>Bacteria</taxon>
        <taxon>Pseudomonadati</taxon>
        <taxon>Pseudomonadota</taxon>
        <taxon>Gammaproteobacteria</taxon>
        <taxon>Alteromonadales</taxon>
        <taxon>Alteromonadaceae</taxon>
        <taxon>Paraglaciecola</taxon>
    </lineage>
</organism>
<comment type="subcellular location">
    <subcellularLocation>
        <location evidence="8">Cytoplasm</location>
    </subcellularLocation>
</comment>
<keyword evidence="6 8" id="KW-0443">Lipid metabolism</keyword>
<evidence type="ECO:0000256" key="8">
    <source>
        <dbReference type="HAMAP-Rule" id="MF_00101"/>
    </source>
</evidence>
<dbReference type="EMBL" id="JAWDIO010000002">
    <property type="protein sequence ID" value="MDU0354169.1"/>
    <property type="molecule type" value="Genomic_DNA"/>
</dbReference>
<keyword evidence="11" id="KW-1185">Reference proteome</keyword>
<dbReference type="NCBIfam" id="TIGR00516">
    <property type="entry name" value="acpS"/>
    <property type="match status" value="1"/>
</dbReference>
<keyword evidence="3 8" id="KW-0479">Metal-binding</keyword>
<accession>A0ABU3SVZ0</accession>
<keyword evidence="1 8" id="KW-0444">Lipid biosynthesis</keyword>
<dbReference type="InterPro" id="IPR037143">
    <property type="entry name" value="4-PPantetheinyl_Trfase_dom_sf"/>
</dbReference>
<evidence type="ECO:0000256" key="2">
    <source>
        <dbReference type="ARBA" id="ARBA00022679"/>
    </source>
</evidence>
<gene>
    <name evidence="8 10" type="primary">acpS</name>
    <name evidence="10" type="ORF">RS130_09700</name>
</gene>
<keyword evidence="5 8" id="KW-0460">Magnesium</keyword>
<comment type="function">
    <text evidence="8">Transfers the 4'-phosphopantetheine moiety from coenzyme A to a Ser of acyl-carrier-protein.</text>
</comment>
<keyword evidence="4 8" id="KW-0276">Fatty acid metabolism</keyword>
<evidence type="ECO:0000256" key="5">
    <source>
        <dbReference type="ARBA" id="ARBA00022842"/>
    </source>
</evidence>
<comment type="caution">
    <text evidence="10">The sequence shown here is derived from an EMBL/GenBank/DDBJ whole genome shotgun (WGS) entry which is preliminary data.</text>
</comment>
<dbReference type="InterPro" id="IPR002582">
    <property type="entry name" value="ACPS"/>
</dbReference>
<dbReference type="Proteomes" id="UP001247805">
    <property type="component" value="Unassembled WGS sequence"/>
</dbReference>
<protein>
    <recommendedName>
        <fullName evidence="8">Holo-[acyl-carrier-protein] synthase</fullName>
        <shortName evidence="8">Holo-ACP synthase</shortName>
        <ecNumber evidence="8">2.7.8.7</ecNumber>
    </recommendedName>
    <alternativeName>
        <fullName evidence="8">4'-phosphopantetheinyl transferase AcpS</fullName>
    </alternativeName>
</protein>
<dbReference type="Pfam" id="PF01648">
    <property type="entry name" value="ACPS"/>
    <property type="match status" value="1"/>
</dbReference>
<name>A0ABU3SVZ0_9ALTE</name>
<comment type="catalytic activity">
    <reaction evidence="8">
        <text>apo-[ACP] + CoA = holo-[ACP] + adenosine 3',5'-bisphosphate + H(+)</text>
        <dbReference type="Rhea" id="RHEA:12068"/>
        <dbReference type="Rhea" id="RHEA-COMP:9685"/>
        <dbReference type="Rhea" id="RHEA-COMP:9690"/>
        <dbReference type="ChEBI" id="CHEBI:15378"/>
        <dbReference type="ChEBI" id="CHEBI:29999"/>
        <dbReference type="ChEBI" id="CHEBI:57287"/>
        <dbReference type="ChEBI" id="CHEBI:58343"/>
        <dbReference type="ChEBI" id="CHEBI:64479"/>
        <dbReference type="EC" id="2.7.8.7"/>
    </reaction>
</comment>
<evidence type="ECO:0000256" key="6">
    <source>
        <dbReference type="ARBA" id="ARBA00023098"/>
    </source>
</evidence>
<dbReference type="GO" id="GO:0008897">
    <property type="term" value="F:holo-[acyl-carrier-protein] synthase activity"/>
    <property type="evidence" value="ECO:0007669"/>
    <property type="project" value="UniProtKB-EC"/>
</dbReference>
<sequence length="125" mass="13792">MIAGLGTDIVEIARIERQLEKSQRLAVRVLSAPEMQQFLQHKFPARFLAKRFAAKEAAVKALGTGIASGISFQDVEVQNLASGQPVLKFSGRFFELCEQRGIHSSVISISDEQHYAMATVILEFA</sequence>
<keyword evidence="8" id="KW-0963">Cytoplasm</keyword>
<dbReference type="SUPFAM" id="SSF56214">
    <property type="entry name" value="4'-phosphopantetheinyl transferase"/>
    <property type="match status" value="1"/>
</dbReference>
<dbReference type="HAMAP" id="MF_00101">
    <property type="entry name" value="AcpS"/>
    <property type="match status" value="1"/>
</dbReference>
<evidence type="ECO:0000256" key="4">
    <source>
        <dbReference type="ARBA" id="ARBA00022832"/>
    </source>
</evidence>
<dbReference type="InterPro" id="IPR004568">
    <property type="entry name" value="Ppantetheine-prot_Trfase_dom"/>
</dbReference>
<evidence type="ECO:0000259" key="9">
    <source>
        <dbReference type="Pfam" id="PF01648"/>
    </source>
</evidence>
<keyword evidence="2 8" id="KW-0808">Transferase</keyword>
<proteinExistence type="inferred from homology"/>
<keyword evidence="7 8" id="KW-0275">Fatty acid biosynthesis</keyword>